<dbReference type="KEGG" id="fte:Fluta_2347"/>
<dbReference type="HOGENOM" id="CLU_2117431_0_0_10"/>
<dbReference type="AlphaFoldDB" id="F2IC87"/>
<evidence type="ECO:0000313" key="1">
    <source>
        <dbReference type="EMBL" id="AEA44333.1"/>
    </source>
</evidence>
<name>F2IC87_FLUTR</name>
<reference evidence="1 2" key="1">
    <citation type="journal article" date="2011" name="Stand. Genomic Sci.">
        <title>Complete genome sequence of the gliding freshwater bacterium Fluviicola taffensis type strain (RW262).</title>
        <authorList>
            <person name="Woyke T."/>
            <person name="Chertkov O."/>
            <person name="Lapidus A."/>
            <person name="Nolan M."/>
            <person name="Lucas S."/>
            <person name="Del Rio T.G."/>
            <person name="Tice H."/>
            <person name="Cheng J.F."/>
            <person name="Tapia R."/>
            <person name="Han C."/>
            <person name="Goodwin L."/>
            <person name="Pitluck S."/>
            <person name="Liolios K."/>
            <person name="Pagani I."/>
            <person name="Ivanova N."/>
            <person name="Huntemann M."/>
            <person name="Mavromatis K."/>
            <person name="Mikhailova N."/>
            <person name="Pati A."/>
            <person name="Chen A."/>
            <person name="Palaniappan K."/>
            <person name="Land M."/>
            <person name="Hauser L."/>
            <person name="Brambilla E.M."/>
            <person name="Rohde M."/>
            <person name="Mwirichia R."/>
            <person name="Sikorski J."/>
            <person name="Tindall B.J."/>
            <person name="Goker M."/>
            <person name="Bristow J."/>
            <person name="Eisen J.A."/>
            <person name="Markowitz V."/>
            <person name="Hugenholtz P."/>
            <person name="Klenk H.P."/>
            <person name="Kyrpides N.C."/>
        </authorList>
    </citation>
    <scope>NUCLEOTIDE SEQUENCE [LARGE SCALE GENOMIC DNA]</scope>
    <source>
        <strain evidence="2">DSM 16823 / RW262 / RW262</strain>
    </source>
</reference>
<dbReference type="Proteomes" id="UP000007463">
    <property type="component" value="Chromosome"/>
</dbReference>
<gene>
    <name evidence="1" type="ordered locus">Fluta_2347</name>
</gene>
<protein>
    <submittedName>
        <fullName evidence="1">Uncharacterized protein</fullName>
    </submittedName>
</protein>
<accession>F2IC87</accession>
<dbReference type="EMBL" id="CP002542">
    <property type="protein sequence ID" value="AEA44333.1"/>
    <property type="molecule type" value="Genomic_DNA"/>
</dbReference>
<reference evidence="2" key="2">
    <citation type="submission" date="2011-02" db="EMBL/GenBank/DDBJ databases">
        <title>The complete genome of Fluviicola taffensis DSM 16823.</title>
        <authorList>
            <consortium name="US DOE Joint Genome Institute (JGI-PGF)"/>
            <person name="Lucas S."/>
            <person name="Copeland A."/>
            <person name="Lapidus A."/>
            <person name="Bruce D."/>
            <person name="Goodwin L."/>
            <person name="Pitluck S."/>
            <person name="Kyrpides N."/>
            <person name="Mavromatis K."/>
            <person name="Ivanova N."/>
            <person name="Mikhailova N."/>
            <person name="Pagani I."/>
            <person name="Chertkov O."/>
            <person name="Detter J.C."/>
            <person name="Han C."/>
            <person name="Tapia R."/>
            <person name="Land M."/>
            <person name="Hauser L."/>
            <person name="Markowitz V."/>
            <person name="Cheng J.-F."/>
            <person name="Hugenholtz P."/>
            <person name="Woyke T."/>
            <person name="Wu D."/>
            <person name="Tindall B."/>
            <person name="Pomrenke H.G."/>
            <person name="Brambilla E."/>
            <person name="Klenk H.-P."/>
            <person name="Eisen J.A."/>
        </authorList>
    </citation>
    <scope>NUCLEOTIDE SEQUENCE [LARGE SCALE GENOMIC DNA]</scope>
    <source>
        <strain evidence="2">DSM 16823 / RW262 / RW262</strain>
    </source>
</reference>
<proteinExistence type="predicted"/>
<organism evidence="1 2">
    <name type="scientific">Fluviicola taffensis (strain DSM 16823 / NCIMB 13979 / RW262)</name>
    <dbReference type="NCBI Taxonomy" id="755732"/>
    <lineage>
        <taxon>Bacteria</taxon>
        <taxon>Pseudomonadati</taxon>
        <taxon>Bacteroidota</taxon>
        <taxon>Flavobacteriia</taxon>
        <taxon>Flavobacteriales</taxon>
        <taxon>Crocinitomicaceae</taxon>
        <taxon>Fluviicola</taxon>
    </lineage>
</organism>
<sequence precursor="true">MLFVLSLATSFAFSQNSASISEGQLKSGKSNGVYEFGVPESITSEKVDAVKGYYKDYFSVDFNESTDKLKLTLLKNEEMNIKVMNRMLVALDLRTVSVNGQEMTFQDVMDKYLK</sequence>
<evidence type="ECO:0000313" key="2">
    <source>
        <dbReference type="Proteomes" id="UP000007463"/>
    </source>
</evidence>
<keyword evidence="2" id="KW-1185">Reference proteome</keyword>